<proteinExistence type="predicted"/>
<reference evidence="1" key="1">
    <citation type="submission" date="2016-04" db="EMBL/GenBank/DDBJ databases">
        <authorList>
            <person name="Nguyen H.D."/>
            <person name="Samba Siva P."/>
            <person name="Cullis J."/>
            <person name="Levesque C.A."/>
            <person name="Hambleton S."/>
        </authorList>
    </citation>
    <scope>NUCLEOTIDE SEQUENCE</scope>
    <source>
        <strain evidence="1">DAOMC 236416</strain>
    </source>
</reference>
<dbReference type="AlphaFoldDB" id="A0A177T8I1"/>
<comment type="caution">
    <text evidence="1">The sequence shown here is derived from an EMBL/GenBank/DDBJ whole genome shotgun (WGS) entry which is preliminary data.</text>
</comment>
<protein>
    <submittedName>
        <fullName evidence="1">Uncharacterized protein</fullName>
    </submittedName>
</protein>
<gene>
    <name evidence="1" type="ORF">A4X13_0g4609</name>
</gene>
<name>A0A177T8I1_9BASI</name>
<sequence length="246" mass="28049">MSAYQVPEVDASSLFNKFTCRVGHNLAQQWSYRRDADPFTFSYQVQFQKKHQTLDVDDDNEDFSSSSSDEDDEQFKSLIFTDLKFVQDFSGKTEIGFEQGYHWIRLAFPESYLLNLHNSLTSNYPNFDLTPRLHQSLGSISLKETGEHYLTCCVPLLKWNLYKNLDVVGINGVDVSQSLRAGQTDLTRLFERTGRRELDVSAEVVVSVIYGGPELERSQFGDAPLHYMFEVSSLDISAPELGIMRG</sequence>
<dbReference type="Proteomes" id="UP000077521">
    <property type="component" value="Unassembled WGS sequence"/>
</dbReference>
<dbReference type="EMBL" id="LWDF02000311">
    <property type="protein sequence ID" value="KAE8250558.1"/>
    <property type="molecule type" value="Genomic_DNA"/>
</dbReference>
<reference evidence="1" key="2">
    <citation type="journal article" date="2019" name="IMA Fungus">
        <title>Genome sequencing and comparison of five Tilletia species to identify candidate genes for the detection of regulated species infecting wheat.</title>
        <authorList>
            <person name="Nguyen H.D.T."/>
            <person name="Sultana T."/>
            <person name="Kesanakurti P."/>
            <person name="Hambleton S."/>
        </authorList>
    </citation>
    <scope>NUCLEOTIDE SEQUENCE</scope>
    <source>
        <strain evidence="1">DAOMC 236416</strain>
    </source>
</reference>
<keyword evidence="2" id="KW-1185">Reference proteome</keyword>
<organism evidence="1 2">
    <name type="scientific">Tilletia indica</name>
    <dbReference type="NCBI Taxonomy" id="43049"/>
    <lineage>
        <taxon>Eukaryota</taxon>
        <taxon>Fungi</taxon>
        <taxon>Dikarya</taxon>
        <taxon>Basidiomycota</taxon>
        <taxon>Ustilaginomycotina</taxon>
        <taxon>Exobasidiomycetes</taxon>
        <taxon>Tilletiales</taxon>
        <taxon>Tilletiaceae</taxon>
        <taxon>Tilletia</taxon>
    </lineage>
</organism>
<evidence type="ECO:0000313" key="2">
    <source>
        <dbReference type="Proteomes" id="UP000077521"/>
    </source>
</evidence>
<accession>A0A177T8I1</accession>
<evidence type="ECO:0000313" key="1">
    <source>
        <dbReference type="EMBL" id="KAE8250558.1"/>
    </source>
</evidence>